<dbReference type="WBParaSite" id="scf7180000424560.g13459">
    <property type="protein sequence ID" value="scf7180000424560.g13459"/>
    <property type="gene ID" value="scf7180000424560.g13459"/>
</dbReference>
<evidence type="ECO:0000313" key="1">
    <source>
        <dbReference type="Proteomes" id="UP000887560"/>
    </source>
</evidence>
<keyword evidence="1" id="KW-1185">Reference proteome</keyword>
<name>A0A915PEQ2_9BILA</name>
<accession>A0A915PEQ2</accession>
<dbReference type="Proteomes" id="UP000887560">
    <property type="component" value="Unplaced"/>
</dbReference>
<sequence length="340" mass="36883">MLGVTSASDGSCFTLNAMPQSDRCCIVKAAGFSIPDNCEKMGMLDIGAGSEGTCDGSAIYVEGHCQDKHSMQFCQSNLGKCTTNNILQKYIMAYGCCYSCYLAFPKYLPKHKGDKGRPDCGGGNEETNSNCVDKDEKGCKYWAAESTTKWCRNSGVNPDSNGNCKDGAKKIDNVCCAKSPCAKKGKKDVGRGMDGHCDGKDTEYVEGRCCKEKEQKQFQKASNDACSTVPYAVKYTDRCCIQLNCKTLGMMEVGSPDDNGKCEDGAQFVNNQCCDIPPCTKNQMEDIGRGMEGVCDGKDTKYIDGRCCVEKKEPPPTTTTTPSTTTPLGLYVNGRFYMSL</sequence>
<proteinExistence type="predicted"/>
<evidence type="ECO:0000313" key="2">
    <source>
        <dbReference type="WBParaSite" id="scf7180000424560.g13459"/>
    </source>
</evidence>
<organism evidence="1 2">
    <name type="scientific">Meloidogyne floridensis</name>
    <dbReference type="NCBI Taxonomy" id="298350"/>
    <lineage>
        <taxon>Eukaryota</taxon>
        <taxon>Metazoa</taxon>
        <taxon>Ecdysozoa</taxon>
        <taxon>Nematoda</taxon>
        <taxon>Chromadorea</taxon>
        <taxon>Rhabditida</taxon>
        <taxon>Tylenchina</taxon>
        <taxon>Tylenchomorpha</taxon>
        <taxon>Tylenchoidea</taxon>
        <taxon>Meloidogynidae</taxon>
        <taxon>Meloidogyninae</taxon>
        <taxon>Meloidogyne</taxon>
    </lineage>
</organism>
<dbReference type="AlphaFoldDB" id="A0A915PEQ2"/>
<protein>
    <submittedName>
        <fullName evidence="2">Uncharacterized protein</fullName>
    </submittedName>
</protein>
<reference evidence="2" key="1">
    <citation type="submission" date="2022-11" db="UniProtKB">
        <authorList>
            <consortium name="WormBaseParasite"/>
        </authorList>
    </citation>
    <scope>IDENTIFICATION</scope>
</reference>